<feature type="transmembrane region" description="Helical" evidence="2">
    <location>
        <begin position="6"/>
        <end position="25"/>
    </location>
</feature>
<dbReference type="EMBL" id="CP019607">
    <property type="protein sequence ID" value="AQP49575.1"/>
    <property type="molecule type" value="Genomic_DNA"/>
</dbReference>
<dbReference type="KEGG" id="tfa:BW733_00715"/>
<dbReference type="STRING" id="399497.BW733_00715"/>
<name>A0A1Q2CTZ9_9ACTN</name>
<sequence>MTFDIALAIAMQVVGSFLFASGAILQSLGVKSTFDPNAVASSNTLSIKGLLSLFKIPKWLLGLLLVFLGAAIHLTALSFAPVSVVQPVGILAVPWSVLLASRIHKHHVTGKVWTAVAVTVAGVVGFTVFSSLFAKGEREVSFQPVLISFIVVCVVCAILSFFATRAAPWAKAMLWSAVGATFYGLASGLMKHAMDLVQKHEHSLTSWTFIASVAMMLACYGLGVWMIQQGYASGPAEITVGTMTTVDPFVAVLFGLIVLGEGGSMGFWPMLGMAVTGAIAVYGVVLLSKDHPDAVEERERAGAEREAAAETASQVNPPSPAER</sequence>
<keyword evidence="2" id="KW-0812">Transmembrane</keyword>
<accession>A0A1Q2CTZ9</accession>
<feature type="transmembrane region" description="Helical" evidence="2">
    <location>
        <begin position="266"/>
        <end position="288"/>
    </location>
</feature>
<keyword evidence="2" id="KW-0472">Membrane</keyword>
<feature type="transmembrane region" description="Helical" evidence="2">
    <location>
        <begin position="59"/>
        <end position="78"/>
    </location>
</feature>
<feature type="transmembrane region" description="Helical" evidence="2">
    <location>
        <begin position="112"/>
        <end position="134"/>
    </location>
</feature>
<dbReference type="OrthoDB" id="5187629at2"/>
<evidence type="ECO:0000256" key="2">
    <source>
        <dbReference type="SAM" id="Phobius"/>
    </source>
</evidence>
<dbReference type="InterPro" id="IPR037185">
    <property type="entry name" value="EmrE-like"/>
</dbReference>
<protein>
    <recommendedName>
        <fullName evidence="5">Multidrug DMT transporter permease</fullName>
    </recommendedName>
</protein>
<keyword evidence="4" id="KW-1185">Reference proteome</keyword>
<proteinExistence type="predicted"/>
<dbReference type="PANTHER" id="PTHR40761:SF1">
    <property type="entry name" value="CONSERVED INTEGRAL MEMBRANE ALANINE VALINE AND LEUCINE RICH PROTEIN-RELATED"/>
    <property type="match status" value="1"/>
</dbReference>
<feature type="transmembrane region" description="Helical" evidence="2">
    <location>
        <begin position="174"/>
        <end position="194"/>
    </location>
</feature>
<dbReference type="RefSeq" id="WP_077347006.1">
    <property type="nucleotide sequence ID" value="NZ_CP019607.1"/>
</dbReference>
<keyword evidence="2" id="KW-1133">Transmembrane helix</keyword>
<dbReference type="SUPFAM" id="SSF103481">
    <property type="entry name" value="Multidrug resistance efflux transporter EmrE"/>
    <property type="match status" value="1"/>
</dbReference>
<feature type="transmembrane region" description="Helical" evidence="2">
    <location>
        <begin position="140"/>
        <end position="162"/>
    </location>
</feature>
<feature type="transmembrane region" description="Helical" evidence="2">
    <location>
        <begin position="206"/>
        <end position="227"/>
    </location>
</feature>
<evidence type="ECO:0000313" key="4">
    <source>
        <dbReference type="Proteomes" id="UP000188235"/>
    </source>
</evidence>
<feature type="region of interest" description="Disordered" evidence="1">
    <location>
        <begin position="295"/>
        <end position="323"/>
    </location>
</feature>
<gene>
    <name evidence="3" type="ORF">BW733_00715</name>
</gene>
<evidence type="ECO:0000313" key="3">
    <source>
        <dbReference type="EMBL" id="AQP49575.1"/>
    </source>
</evidence>
<feature type="transmembrane region" description="Helical" evidence="2">
    <location>
        <begin position="84"/>
        <end position="100"/>
    </location>
</feature>
<dbReference type="AlphaFoldDB" id="A0A1Q2CTZ9"/>
<reference evidence="3 4" key="1">
    <citation type="journal article" date="2008" name="Int. J. Syst. Evol. Microbiol.">
        <title>Tessaracoccus flavescens sp. nov., isolated from marine sediment.</title>
        <authorList>
            <person name="Lee D.W."/>
            <person name="Lee S.D."/>
        </authorList>
    </citation>
    <scope>NUCLEOTIDE SEQUENCE [LARGE SCALE GENOMIC DNA]</scope>
    <source>
        <strain evidence="3 4">SST-39T</strain>
    </source>
</reference>
<evidence type="ECO:0008006" key="5">
    <source>
        <dbReference type="Google" id="ProtNLM"/>
    </source>
</evidence>
<evidence type="ECO:0000256" key="1">
    <source>
        <dbReference type="SAM" id="MobiDB-lite"/>
    </source>
</evidence>
<feature type="transmembrane region" description="Helical" evidence="2">
    <location>
        <begin position="239"/>
        <end position="260"/>
    </location>
</feature>
<organism evidence="3 4">
    <name type="scientific">Tessaracoccus flavescens</name>
    <dbReference type="NCBI Taxonomy" id="399497"/>
    <lineage>
        <taxon>Bacteria</taxon>
        <taxon>Bacillati</taxon>
        <taxon>Actinomycetota</taxon>
        <taxon>Actinomycetes</taxon>
        <taxon>Propionibacteriales</taxon>
        <taxon>Propionibacteriaceae</taxon>
        <taxon>Tessaracoccus</taxon>
    </lineage>
</organism>
<feature type="compositionally biased region" description="Basic and acidic residues" evidence="1">
    <location>
        <begin position="295"/>
        <end position="308"/>
    </location>
</feature>
<dbReference type="PANTHER" id="PTHR40761">
    <property type="entry name" value="CONSERVED INTEGRAL MEMBRANE ALANINE VALINE AND LEUCINE RICH PROTEIN-RELATED"/>
    <property type="match status" value="1"/>
</dbReference>
<dbReference type="Proteomes" id="UP000188235">
    <property type="component" value="Chromosome"/>
</dbReference>